<dbReference type="InterPro" id="IPR010505">
    <property type="entry name" value="MoaA_twitch"/>
</dbReference>
<dbReference type="GO" id="GO:0051539">
    <property type="term" value="F:4 iron, 4 sulfur cluster binding"/>
    <property type="evidence" value="ECO:0007669"/>
    <property type="project" value="UniProtKB-UniRule"/>
</dbReference>
<feature type="domain" description="Radical SAM core" evidence="12">
    <location>
        <begin position="6"/>
        <end position="237"/>
    </location>
</feature>
<feature type="binding site" evidence="11">
    <location>
        <position position="15"/>
    </location>
    <ligand>
        <name>GTP</name>
        <dbReference type="ChEBI" id="CHEBI:37565"/>
    </ligand>
</feature>
<dbReference type="SMART" id="SM00729">
    <property type="entry name" value="Elp3"/>
    <property type="match status" value="1"/>
</dbReference>
<dbReference type="GO" id="GO:0005525">
    <property type="term" value="F:GTP binding"/>
    <property type="evidence" value="ECO:0007669"/>
    <property type="project" value="UniProtKB-UniRule"/>
</dbReference>
<organism evidence="13 14">
    <name type="scientific">Methanobacterium subterraneum</name>
    <dbReference type="NCBI Taxonomy" id="59277"/>
    <lineage>
        <taxon>Archaea</taxon>
        <taxon>Methanobacteriati</taxon>
        <taxon>Methanobacteriota</taxon>
        <taxon>Methanomada group</taxon>
        <taxon>Methanobacteria</taxon>
        <taxon>Methanobacteriales</taxon>
        <taxon>Methanobacteriaceae</taxon>
        <taxon>Methanobacterium</taxon>
    </lineage>
</organism>
<dbReference type="HAMAP" id="MF_01225_A">
    <property type="entry name" value="MoaA_A"/>
    <property type="match status" value="1"/>
</dbReference>
<feature type="binding site" evidence="11">
    <location>
        <position position="28"/>
    </location>
    <ligand>
        <name>S-adenosyl-L-methionine</name>
        <dbReference type="ChEBI" id="CHEBI:59789"/>
    </ligand>
</feature>
<sequence>MTVTDTYQRPIISLRISITNRCNVNCFYCHHDGILPQKYEMTPEEIHRIAQVARGIGVRKIRLSGGEPLIRDDIVEIVSKISSVGFKDVSITTNGTYLDKYADDLLEAGLNRVNVSLDTLNPEIYQFITKKDYLEKAKQGIIRATESGLYPVKLNMVVMKGINHNEIWDMFNFCKETGTILQLIELLKTDNCPDNGFIDDYHYKMDDLEMELADRADKVKTRRFMQDRKKYFVDGGEIEIVKPMDNTQFCKNCTRIRITPEGKLKPCLLRNDNLVDFIEPMRQGKSDEELKKLFLKAIANREPFYEQCH</sequence>
<evidence type="ECO:0000256" key="3">
    <source>
        <dbReference type="ARBA" id="ARBA00022723"/>
    </source>
</evidence>
<gene>
    <name evidence="11 13" type="primary">moaA</name>
    <name evidence="13" type="ORF">HA271_04725</name>
</gene>
<comment type="cofactor">
    <cofactor evidence="11">
        <name>[4Fe-4S] cluster</name>
        <dbReference type="ChEBI" id="CHEBI:49883"/>
    </cofactor>
    <text evidence="11">Binds 2 [4Fe-4S] clusters. Binds 1 [4Fe-4S] cluster coordinated with 3 cysteines and an exchangeable S-adenosyl-L-methionine and 1 [4Fe-4S] cluster coordinated with 3 cysteines and the GTP-derived substrate.</text>
</comment>
<comment type="caution">
    <text evidence="11">Lacks conserved residue(s) required for the propagation of feature annotation.</text>
</comment>
<keyword evidence="8 11" id="KW-0501">Molybdenum cofactor biosynthesis</keyword>
<dbReference type="InterPro" id="IPR006638">
    <property type="entry name" value="Elp3/MiaA/NifB-like_rSAM"/>
</dbReference>
<evidence type="ECO:0000256" key="6">
    <source>
        <dbReference type="ARBA" id="ARBA00023014"/>
    </source>
</evidence>
<dbReference type="InterPro" id="IPR050105">
    <property type="entry name" value="MoCo_biosynth_MoaA/MoaC"/>
</dbReference>
<dbReference type="PROSITE" id="PS01305">
    <property type="entry name" value="MOAA_NIFB_PQQE"/>
    <property type="match status" value="1"/>
</dbReference>
<dbReference type="InterPro" id="IPR040064">
    <property type="entry name" value="MoaA-like"/>
</dbReference>
<keyword evidence="2 11" id="KW-0949">S-adenosyl-L-methionine</keyword>
<dbReference type="EMBL" id="DUHE01000139">
    <property type="protein sequence ID" value="HII84137.1"/>
    <property type="molecule type" value="Genomic_DNA"/>
</dbReference>
<dbReference type="SUPFAM" id="SSF102114">
    <property type="entry name" value="Radical SAM enzymes"/>
    <property type="match status" value="1"/>
</dbReference>
<dbReference type="Pfam" id="PF04055">
    <property type="entry name" value="Radical_SAM"/>
    <property type="match status" value="1"/>
</dbReference>
<proteinExistence type="inferred from homology"/>
<dbReference type="PROSITE" id="PS51918">
    <property type="entry name" value="RADICAL_SAM"/>
    <property type="match status" value="1"/>
</dbReference>
<dbReference type="Proteomes" id="UP000586031">
    <property type="component" value="Unassembled WGS sequence"/>
</dbReference>
<dbReference type="UniPathway" id="UPA00344"/>
<dbReference type="GO" id="GO:1904047">
    <property type="term" value="F:S-adenosyl-L-methionine binding"/>
    <property type="evidence" value="ECO:0007669"/>
    <property type="project" value="UniProtKB-UniRule"/>
</dbReference>
<feature type="binding site" evidence="11">
    <location>
        <position position="62"/>
    </location>
    <ligand>
        <name>GTP</name>
        <dbReference type="ChEBI" id="CHEBI:37565"/>
    </ligand>
</feature>
<dbReference type="InterPro" id="IPR058240">
    <property type="entry name" value="rSAM_sf"/>
</dbReference>
<dbReference type="GO" id="GO:0061799">
    <property type="term" value="F:cyclic pyranopterin monophosphate synthase activity"/>
    <property type="evidence" value="ECO:0007669"/>
    <property type="project" value="TreeGrafter"/>
</dbReference>
<comment type="pathway">
    <text evidence="11">Cofactor biosynthesis; molybdopterin biosynthesis.</text>
</comment>
<dbReference type="NCBIfam" id="NF001199">
    <property type="entry name" value="PRK00164.2-1"/>
    <property type="match status" value="1"/>
</dbReference>
<keyword evidence="3 11" id="KW-0479">Metal-binding</keyword>
<feature type="binding site" evidence="11">
    <location>
        <position position="250"/>
    </location>
    <ligand>
        <name>[4Fe-4S] cluster</name>
        <dbReference type="ChEBI" id="CHEBI:49883"/>
        <label>2</label>
        <note>4Fe-4S-substrate</note>
    </ligand>
</feature>
<comment type="similarity">
    <text evidence="11">Belongs to the radical SAM superfamily. MoaA family.</text>
</comment>
<feature type="binding site" evidence="11">
    <location>
        <position position="22"/>
    </location>
    <ligand>
        <name>[4Fe-4S] cluster</name>
        <dbReference type="ChEBI" id="CHEBI:49883"/>
        <label>1</label>
        <note>4Fe-4S-S-AdoMet</note>
    </ligand>
</feature>
<dbReference type="CDD" id="cd21117">
    <property type="entry name" value="Twitch_MoaA"/>
    <property type="match status" value="1"/>
</dbReference>
<evidence type="ECO:0000256" key="5">
    <source>
        <dbReference type="ARBA" id="ARBA00023004"/>
    </source>
</evidence>
<comment type="catalytic activity">
    <reaction evidence="10 11">
        <text>GTP + AH2 + S-adenosyl-L-methionine = (8S)-3',8-cyclo-7,8-dihydroguanosine 5'-triphosphate + 5'-deoxyadenosine + L-methionine + A + H(+)</text>
        <dbReference type="Rhea" id="RHEA:49576"/>
        <dbReference type="ChEBI" id="CHEBI:13193"/>
        <dbReference type="ChEBI" id="CHEBI:15378"/>
        <dbReference type="ChEBI" id="CHEBI:17319"/>
        <dbReference type="ChEBI" id="CHEBI:17499"/>
        <dbReference type="ChEBI" id="CHEBI:37565"/>
        <dbReference type="ChEBI" id="CHEBI:57844"/>
        <dbReference type="ChEBI" id="CHEBI:59789"/>
        <dbReference type="ChEBI" id="CHEBI:131766"/>
        <dbReference type="EC" id="4.1.99.22"/>
    </reaction>
</comment>
<dbReference type="SFLD" id="SFLDG01067">
    <property type="entry name" value="SPASM/twitch_domain_containing"/>
    <property type="match status" value="1"/>
</dbReference>
<keyword evidence="4 11" id="KW-0547">Nucleotide-binding</keyword>
<dbReference type="GO" id="GO:0061798">
    <property type="term" value="F:GTP 3',8'-cyclase activity"/>
    <property type="evidence" value="ECO:0007669"/>
    <property type="project" value="UniProtKB-UniRule"/>
</dbReference>
<evidence type="ECO:0000256" key="9">
    <source>
        <dbReference type="ARBA" id="ARBA00023239"/>
    </source>
</evidence>
<name>A0A7J4TJD9_9EURY</name>
<protein>
    <recommendedName>
        <fullName evidence="11">Probable GTP 3',8-cyclase</fullName>
        <ecNumber evidence="11">4.1.99.22</ecNumber>
    </recommendedName>
    <alternativeName>
        <fullName evidence="11">Molybdenum cofactor biosynthesis protein A</fullName>
    </alternativeName>
</protein>
<dbReference type="PANTHER" id="PTHR22960">
    <property type="entry name" value="MOLYBDOPTERIN COFACTOR SYNTHESIS PROTEIN A"/>
    <property type="match status" value="1"/>
</dbReference>
<dbReference type="CDD" id="cd01335">
    <property type="entry name" value="Radical_SAM"/>
    <property type="match status" value="1"/>
</dbReference>
<feature type="binding site" evidence="11">
    <location>
        <position position="26"/>
    </location>
    <ligand>
        <name>[4Fe-4S] cluster</name>
        <dbReference type="ChEBI" id="CHEBI:49883"/>
        <label>1</label>
        <note>4Fe-4S-S-AdoMet</note>
    </ligand>
</feature>
<keyword evidence="1 11" id="KW-0004">4Fe-4S</keyword>
<dbReference type="Gene3D" id="3.20.20.70">
    <property type="entry name" value="Aldolase class I"/>
    <property type="match status" value="1"/>
</dbReference>
<evidence type="ECO:0000256" key="1">
    <source>
        <dbReference type="ARBA" id="ARBA00022485"/>
    </source>
</evidence>
<dbReference type="PANTHER" id="PTHR22960:SF0">
    <property type="entry name" value="MOLYBDENUM COFACTOR BIOSYNTHESIS PROTEIN 1"/>
    <property type="match status" value="1"/>
</dbReference>
<dbReference type="AlphaFoldDB" id="A0A7J4TJD9"/>
<dbReference type="InterPro" id="IPR000385">
    <property type="entry name" value="MoaA_NifB_PqqE_Fe-S-bd_CS"/>
</dbReference>
<keyword evidence="6 11" id="KW-0411">Iron-sulfur</keyword>
<evidence type="ECO:0000256" key="8">
    <source>
        <dbReference type="ARBA" id="ARBA00023150"/>
    </source>
</evidence>
<dbReference type="SFLD" id="SFLDS00029">
    <property type="entry name" value="Radical_SAM"/>
    <property type="match status" value="1"/>
</dbReference>
<keyword evidence="5 11" id="KW-0408">Iron</keyword>
<feature type="binding site" evidence="11">
    <location>
        <position position="29"/>
    </location>
    <ligand>
        <name>[4Fe-4S] cluster</name>
        <dbReference type="ChEBI" id="CHEBI:49883"/>
        <label>1</label>
        <note>4Fe-4S-S-AdoMet</note>
    </ligand>
</feature>
<feature type="binding site" evidence="11">
    <location>
        <position position="253"/>
    </location>
    <ligand>
        <name>[4Fe-4S] cluster</name>
        <dbReference type="ChEBI" id="CHEBI:49883"/>
        <label>2</label>
        <note>4Fe-4S-substrate</note>
    </ligand>
</feature>
<dbReference type="EC" id="4.1.99.22" evidence="11"/>
<dbReference type="InterPro" id="IPR013485">
    <property type="entry name" value="MoaA_arc"/>
</dbReference>
<feature type="binding site" evidence="11">
    <location>
        <position position="66"/>
    </location>
    <ligand>
        <name>S-adenosyl-L-methionine</name>
        <dbReference type="ChEBI" id="CHEBI:59789"/>
    </ligand>
</feature>
<comment type="caution">
    <text evidence="13">The sequence shown here is derived from an EMBL/GenBank/DDBJ whole genome shotgun (WGS) entry which is preliminary data.</text>
</comment>
<feature type="binding site" evidence="11">
    <location>
        <position position="92"/>
    </location>
    <ligand>
        <name>GTP</name>
        <dbReference type="ChEBI" id="CHEBI:37565"/>
    </ligand>
</feature>
<evidence type="ECO:0000256" key="2">
    <source>
        <dbReference type="ARBA" id="ARBA00022691"/>
    </source>
</evidence>
<evidence type="ECO:0000259" key="12">
    <source>
        <dbReference type="PROSITE" id="PS51918"/>
    </source>
</evidence>
<keyword evidence="7 11" id="KW-0342">GTP-binding</keyword>
<feature type="binding site" evidence="11">
    <location>
        <begin position="255"/>
        <end position="257"/>
    </location>
    <ligand>
        <name>GTP</name>
        <dbReference type="ChEBI" id="CHEBI:37565"/>
    </ligand>
</feature>
<evidence type="ECO:0000313" key="13">
    <source>
        <dbReference type="EMBL" id="HII84137.1"/>
    </source>
</evidence>
<evidence type="ECO:0000313" key="14">
    <source>
        <dbReference type="Proteomes" id="UP000586031"/>
    </source>
</evidence>
<accession>A0A7J4TJD9</accession>
<comment type="function">
    <text evidence="11">Catalyzes the cyclization of GTP to (8S)-3',8-cyclo-7,8-dihydroguanosine 5'-triphosphate.</text>
</comment>
<evidence type="ECO:0000256" key="10">
    <source>
        <dbReference type="ARBA" id="ARBA00048697"/>
    </source>
</evidence>
<feature type="binding site" evidence="11">
    <location>
        <position position="153"/>
    </location>
    <ligand>
        <name>GTP</name>
        <dbReference type="ChEBI" id="CHEBI:37565"/>
    </ligand>
</feature>
<evidence type="ECO:0000256" key="11">
    <source>
        <dbReference type="HAMAP-Rule" id="MF_01225"/>
    </source>
</evidence>
<dbReference type="GO" id="GO:0006777">
    <property type="term" value="P:Mo-molybdopterin cofactor biosynthetic process"/>
    <property type="evidence" value="ECO:0007669"/>
    <property type="project" value="UniProtKB-UniRule"/>
</dbReference>
<feature type="binding site" evidence="11">
    <location>
        <position position="116"/>
    </location>
    <ligand>
        <name>S-adenosyl-L-methionine</name>
        <dbReference type="ChEBI" id="CHEBI:59789"/>
    </ligand>
</feature>
<dbReference type="Pfam" id="PF06463">
    <property type="entry name" value="Mob_synth_C"/>
    <property type="match status" value="1"/>
</dbReference>
<dbReference type="GO" id="GO:0046872">
    <property type="term" value="F:metal ion binding"/>
    <property type="evidence" value="ECO:0007669"/>
    <property type="project" value="UniProtKB-KW"/>
</dbReference>
<evidence type="ECO:0000256" key="4">
    <source>
        <dbReference type="ARBA" id="ARBA00022741"/>
    </source>
</evidence>
<dbReference type="SFLD" id="SFLDG01383">
    <property type="entry name" value="cyclic_pyranopterin_phosphate"/>
    <property type="match status" value="1"/>
</dbReference>
<evidence type="ECO:0000256" key="7">
    <source>
        <dbReference type="ARBA" id="ARBA00023134"/>
    </source>
</evidence>
<keyword evidence="9 11" id="KW-0456">Lyase</keyword>
<dbReference type="InterPro" id="IPR013785">
    <property type="entry name" value="Aldolase_TIM"/>
</dbReference>
<feature type="binding site" evidence="11">
    <location>
        <position position="267"/>
    </location>
    <ligand>
        <name>[4Fe-4S] cluster</name>
        <dbReference type="ChEBI" id="CHEBI:49883"/>
        <label>2</label>
        <note>4Fe-4S-substrate</note>
    </ligand>
</feature>
<dbReference type="NCBIfam" id="TIGR02668">
    <property type="entry name" value="moaA_archaeal"/>
    <property type="match status" value="1"/>
</dbReference>
<dbReference type="SFLD" id="SFLDG01386">
    <property type="entry name" value="main_SPASM_domain-containing"/>
    <property type="match status" value="1"/>
</dbReference>
<reference evidence="14" key="1">
    <citation type="journal article" date="2020" name="bioRxiv">
        <title>A rank-normalized archaeal taxonomy based on genome phylogeny resolves widespread incomplete and uneven classifications.</title>
        <authorList>
            <person name="Rinke C."/>
            <person name="Chuvochina M."/>
            <person name="Mussig A.J."/>
            <person name="Chaumeil P.-A."/>
            <person name="Waite D.W."/>
            <person name="Whitman W.B."/>
            <person name="Parks D.H."/>
            <person name="Hugenholtz P."/>
        </authorList>
    </citation>
    <scope>NUCLEOTIDE SEQUENCE [LARGE SCALE GENOMIC DNA]</scope>
</reference>
<dbReference type="InterPro" id="IPR007197">
    <property type="entry name" value="rSAM"/>
</dbReference>